<dbReference type="KEGG" id="aym:YM304_33970"/>
<dbReference type="PROSITE" id="PS51819">
    <property type="entry name" value="VOC"/>
    <property type="match status" value="1"/>
</dbReference>
<reference evidence="2 3" key="1">
    <citation type="journal article" date="2013" name="Int. J. Syst. Evol. Microbiol.">
        <title>Ilumatobacter nonamiense sp. nov. and Ilumatobacter coccineum sp. nov., isolated from seashore sand.</title>
        <authorList>
            <person name="Matsumoto A."/>
            <person name="Kasai H."/>
            <person name="Matsuo Y."/>
            <person name="Shizuri Y."/>
            <person name="Ichikawa N."/>
            <person name="Fujita N."/>
            <person name="Omura S."/>
            <person name="Takahashi Y."/>
        </authorList>
    </citation>
    <scope>NUCLEOTIDE SEQUENCE [LARGE SCALE GENOMIC DNA]</scope>
    <source>
        <strain evidence="3">NBRC 103263 / KCTC 29153 / YM16-304</strain>
    </source>
</reference>
<evidence type="ECO:0000313" key="2">
    <source>
        <dbReference type="EMBL" id="BAN03711.1"/>
    </source>
</evidence>
<proteinExistence type="predicted"/>
<dbReference type="EMBL" id="AP012057">
    <property type="protein sequence ID" value="BAN03711.1"/>
    <property type="molecule type" value="Genomic_DNA"/>
</dbReference>
<dbReference type="InterPro" id="IPR041581">
    <property type="entry name" value="Glyoxalase_6"/>
</dbReference>
<dbReference type="RefSeq" id="WP_015442958.1">
    <property type="nucleotide sequence ID" value="NC_020520.1"/>
</dbReference>
<dbReference type="AlphaFoldDB" id="A0A6C7EB57"/>
<dbReference type="PANTHER" id="PTHR35908:SF1">
    <property type="entry name" value="CONSERVED PROTEIN"/>
    <property type="match status" value="1"/>
</dbReference>
<protein>
    <recommendedName>
        <fullName evidence="1">VOC domain-containing protein</fullName>
    </recommendedName>
</protein>
<evidence type="ECO:0000313" key="3">
    <source>
        <dbReference type="Proteomes" id="UP000011863"/>
    </source>
</evidence>
<name>A0A6C7EB57_ILUCY</name>
<dbReference type="CDD" id="cd06587">
    <property type="entry name" value="VOC"/>
    <property type="match status" value="1"/>
</dbReference>
<feature type="domain" description="VOC" evidence="1">
    <location>
        <begin position="4"/>
        <end position="121"/>
    </location>
</feature>
<dbReference type="Gene3D" id="3.10.180.10">
    <property type="entry name" value="2,3-Dihydroxybiphenyl 1,2-Dioxygenase, domain 1"/>
    <property type="match status" value="1"/>
</dbReference>
<dbReference type="PANTHER" id="PTHR35908">
    <property type="entry name" value="HYPOTHETICAL FUSION PROTEIN"/>
    <property type="match status" value="1"/>
</dbReference>
<keyword evidence="3" id="KW-1185">Reference proteome</keyword>
<sequence length="121" mass="13002">MSLGIAAITFDCENAQTLAAFWAEALGRPVDPDDGGTGIFFASIGRTNPTPGAPAFMFIKVPEGKTVKNRTHLDLDAEDRAAEVERLVGLGASVVHDKDEWGVRWTTLTDPEGNEFCVATH</sequence>
<organism evidence="2 3">
    <name type="scientific">Ilumatobacter coccineus (strain NBRC 103263 / KCTC 29153 / YM16-304)</name>
    <dbReference type="NCBI Taxonomy" id="1313172"/>
    <lineage>
        <taxon>Bacteria</taxon>
        <taxon>Bacillati</taxon>
        <taxon>Actinomycetota</taxon>
        <taxon>Acidimicrobiia</taxon>
        <taxon>Acidimicrobiales</taxon>
        <taxon>Ilumatobacteraceae</taxon>
        <taxon>Ilumatobacter</taxon>
    </lineage>
</organism>
<gene>
    <name evidence="2" type="ORF">YM304_33970</name>
</gene>
<accession>A0A6C7EB57</accession>
<dbReference type="InterPro" id="IPR029068">
    <property type="entry name" value="Glyas_Bleomycin-R_OHBP_Dase"/>
</dbReference>
<dbReference type="OrthoDB" id="5524593at2"/>
<evidence type="ECO:0000259" key="1">
    <source>
        <dbReference type="PROSITE" id="PS51819"/>
    </source>
</evidence>
<dbReference type="Proteomes" id="UP000011863">
    <property type="component" value="Chromosome"/>
</dbReference>
<dbReference type="InterPro" id="IPR037523">
    <property type="entry name" value="VOC_core"/>
</dbReference>
<dbReference type="Pfam" id="PF18029">
    <property type="entry name" value="Glyoxalase_6"/>
    <property type="match status" value="1"/>
</dbReference>
<dbReference type="SUPFAM" id="SSF54593">
    <property type="entry name" value="Glyoxalase/Bleomycin resistance protein/Dihydroxybiphenyl dioxygenase"/>
    <property type="match status" value="1"/>
</dbReference>